<dbReference type="Proteomes" id="UP001603857">
    <property type="component" value="Unassembled WGS sequence"/>
</dbReference>
<protein>
    <submittedName>
        <fullName evidence="1">Uncharacterized protein</fullName>
    </submittedName>
</protein>
<name>A0ABD1LTH8_9FABA</name>
<evidence type="ECO:0000313" key="2">
    <source>
        <dbReference type="Proteomes" id="UP001603857"/>
    </source>
</evidence>
<keyword evidence="2" id="KW-1185">Reference proteome</keyword>
<sequence>MFWVSLPFLSSSLGSVIILKQRSATIGERKKYWKLNLEKRTSASSSRSALQR</sequence>
<dbReference type="AlphaFoldDB" id="A0ABD1LTH8"/>
<proteinExistence type="predicted"/>
<comment type="caution">
    <text evidence="1">The sequence shown here is derived from an EMBL/GenBank/DDBJ whole genome shotgun (WGS) entry which is preliminary data.</text>
</comment>
<evidence type="ECO:0000313" key="1">
    <source>
        <dbReference type="EMBL" id="KAL2326804.1"/>
    </source>
</evidence>
<dbReference type="EMBL" id="JBGMDY010000007">
    <property type="protein sequence ID" value="KAL2326804.1"/>
    <property type="molecule type" value="Genomic_DNA"/>
</dbReference>
<reference evidence="1 2" key="1">
    <citation type="submission" date="2024-08" db="EMBL/GenBank/DDBJ databases">
        <title>Insights into the chromosomal genome structure of Flemingia macrophylla.</title>
        <authorList>
            <person name="Ding Y."/>
            <person name="Zhao Y."/>
            <person name="Bi W."/>
            <person name="Wu M."/>
            <person name="Zhao G."/>
            <person name="Gong Y."/>
            <person name="Li W."/>
            <person name="Zhang P."/>
        </authorList>
    </citation>
    <scope>NUCLEOTIDE SEQUENCE [LARGE SCALE GENOMIC DNA]</scope>
    <source>
        <strain evidence="1">DYQJB</strain>
        <tissue evidence="1">Leaf</tissue>
    </source>
</reference>
<organism evidence="1 2">
    <name type="scientific">Flemingia macrophylla</name>
    <dbReference type="NCBI Taxonomy" id="520843"/>
    <lineage>
        <taxon>Eukaryota</taxon>
        <taxon>Viridiplantae</taxon>
        <taxon>Streptophyta</taxon>
        <taxon>Embryophyta</taxon>
        <taxon>Tracheophyta</taxon>
        <taxon>Spermatophyta</taxon>
        <taxon>Magnoliopsida</taxon>
        <taxon>eudicotyledons</taxon>
        <taxon>Gunneridae</taxon>
        <taxon>Pentapetalae</taxon>
        <taxon>rosids</taxon>
        <taxon>fabids</taxon>
        <taxon>Fabales</taxon>
        <taxon>Fabaceae</taxon>
        <taxon>Papilionoideae</taxon>
        <taxon>50 kb inversion clade</taxon>
        <taxon>NPAAA clade</taxon>
        <taxon>indigoferoid/millettioid clade</taxon>
        <taxon>Phaseoleae</taxon>
        <taxon>Flemingia</taxon>
    </lineage>
</organism>
<gene>
    <name evidence="1" type="ORF">Fmac_020231</name>
</gene>
<accession>A0ABD1LTH8</accession>